<organism evidence="1 2">
    <name type="scientific">Hymenobacter algoricola</name>
    <dbReference type="NCBI Taxonomy" id="486267"/>
    <lineage>
        <taxon>Bacteria</taxon>
        <taxon>Pseudomonadati</taxon>
        <taxon>Bacteroidota</taxon>
        <taxon>Cytophagia</taxon>
        <taxon>Cytophagales</taxon>
        <taxon>Hymenobacteraceae</taxon>
        <taxon>Hymenobacter</taxon>
    </lineage>
</organism>
<reference evidence="2" key="1">
    <citation type="journal article" date="2019" name="Int. J. Syst. Evol. Microbiol.">
        <title>The Global Catalogue of Microorganisms (GCM) 10K type strain sequencing project: providing services to taxonomists for standard genome sequencing and annotation.</title>
        <authorList>
            <consortium name="The Broad Institute Genomics Platform"/>
            <consortium name="The Broad Institute Genome Sequencing Center for Infectious Disease"/>
            <person name="Wu L."/>
            <person name="Ma J."/>
        </authorList>
    </citation>
    <scope>NUCLEOTIDE SEQUENCE [LARGE SCALE GENOMIC DNA]</scope>
    <source>
        <strain evidence="2">JCM 17214</strain>
    </source>
</reference>
<gene>
    <name evidence="1" type="ORF">GCM10022406_40140</name>
</gene>
<comment type="caution">
    <text evidence="1">The sequence shown here is derived from an EMBL/GenBank/DDBJ whole genome shotgun (WGS) entry which is preliminary data.</text>
</comment>
<dbReference type="Proteomes" id="UP001499909">
    <property type="component" value="Unassembled WGS sequence"/>
</dbReference>
<evidence type="ECO:0008006" key="3">
    <source>
        <dbReference type="Google" id="ProtNLM"/>
    </source>
</evidence>
<dbReference type="EMBL" id="BAABDH010000113">
    <property type="protein sequence ID" value="GAA3954516.1"/>
    <property type="molecule type" value="Genomic_DNA"/>
</dbReference>
<keyword evidence="2" id="KW-1185">Reference proteome</keyword>
<evidence type="ECO:0000313" key="1">
    <source>
        <dbReference type="EMBL" id="GAA3954516.1"/>
    </source>
</evidence>
<sequence>MRLFLAGLTALALLTTGCQKEATLPAPTTVQSRILGRLWLESYEEEQPGTNTKVFRTQTYAFAVSRPRFGFQFDAGNVFTGYQASPTDGQTTVPGRWLTTGPDLFRITPNHEPSTYTLHLISVQDDVLRVQILP</sequence>
<dbReference type="RefSeq" id="WP_345117828.1">
    <property type="nucleotide sequence ID" value="NZ_BAABDH010000113.1"/>
</dbReference>
<proteinExistence type="predicted"/>
<protein>
    <recommendedName>
        <fullName evidence="3">Lipocalin-like domain-containing protein</fullName>
    </recommendedName>
</protein>
<evidence type="ECO:0000313" key="2">
    <source>
        <dbReference type="Proteomes" id="UP001499909"/>
    </source>
</evidence>
<dbReference type="PROSITE" id="PS51257">
    <property type="entry name" value="PROKAR_LIPOPROTEIN"/>
    <property type="match status" value="1"/>
</dbReference>
<accession>A0ABP7NUY0</accession>
<name>A0ABP7NUY0_9BACT</name>